<keyword evidence="2" id="KW-1185">Reference proteome</keyword>
<reference evidence="1 2" key="1">
    <citation type="submission" date="2024-01" db="EMBL/GenBank/DDBJ databases">
        <title>The genomes of 5 underutilized Papilionoideae crops provide insights into root nodulation and disease resistanc.</title>
        <authorList>
            <person name="Jiang F."/>
        </authorList>
    </citation>
    <scope>NUCLEOTIDE SEQUENCE [LARGE SCALE GENOMIC DNA]</scope>
    <source>
        <strain evidence="1">JINMINGXINNONG_FW02</strain>
        <tissue evidence="1">Leaves</tissue>
    </source>
</reference>
<comment type="caution">
    <text evidence="1">The sequence shown here is derived from an EMBL/GenBank/DDBJ whole genome shotgun (WGS) entry which is preliminary data.</text>
</comment>
<protein>
    <submittedName>
        <fullName evidence="1">Uncharacterized protein</fullName>
    </submittedName>
</protein>
<proteinExistence type="predicted"/>
<organism evidence="1 2">
    <name type="scientific">Phaseolus coccineus</name>
    <name type="common">Scarlet runner bean</name>
    <name type="synonym">Phaseolus multiflorus</name>
    <dbReference type="NCBI Taxonomy" id="3886"/>
    <lineage>
        <taxon>Eukaryota</taxon>
        <taxon>Viridiplantae</taxon>
        <taxon>Streptophyta</taxon>
        <taxon>Embryophyta</taxon>
        <taxon>Tracheophyta</taxon>
        <taxon>Spermatophyta</taxon>
        <taxon>Magnoliopsida</taxon>
        <taxon>eudicotyledons</taxon>
        <taxon>Gunneridae</taxon>
        <taxon>Pentapetalae</taxon>
        <taxon>rosids</taxon>
        <taxon>fabids</taxon>
        <taxon>Fabales</taxon>
        <taxon>Fabaceae</taxon>
        <taxon>Papilionoideae</taxon>
        <taxon>50 kb inversion clade</taxon>
        <taxon>NPAAA clade</taxon>
        <taxon>indigoferoid/millettioid clade</taxon>
        <taxon>Phaseoleae</taxon>
        <taxon>Phaseolus</taxon>
    </lineage>
</organism>
<dbReference type="AlphaFoldDB" id="A0AAN9QVI9"/>
<evidence type="ECO:0000313" key="2">
    <source>
        <dbReference type="Proteomes" id="UP001374584"/>
    </source>
</evidence>
<evidence type="ECO:0000313" key="1">
    <source>
        <dbReference type="EMBL" id="KAK7348516.1"/>
    </source>
</evidence>
<dbReference type="Proteomes" id="UP001374584">
    <property type="component" value="Unassembled WGS sequence"/>
</dbReference>
<sequence length="86" mass="10328">MLNSNYKICCIVYMMSNLMNARISLASPELIYRLGSKFVIQLTLFCKSCWTNLRSRRLSDRHKFLVPCYKYMGNARRLWLYIYQKS</sequence>
<dbReference type="EMBL" id="JAYMYR010000008">
    <property type="protein sequence ID" value="KAK7348516.1"/>
    <property type="molecule type" value="Genomic_DNA"/>
</dbReference>
<name>A0AAN9QVI9_PHACN</name>
<gene>
    <name evidence="1" type="ORF">VNO80_23074</name>
</gene>
<accession>A0AAN9QVI9</accession>